<dbReference type="PANTHER" id="PTHR33392:SF6">
    <property type="entry name" value="POLYISOPRENYL-TEICHOIC ACID--PEPTIDOGLYCAN TEICHOIC ACID TRANSFERASE TAGU"/>
    <property type="match status" value="1"/>
</dbReference>
<keyword evidence="2" id="KW-0812">Transmembrane</keyword>
<evidence type="ECO:0000256" key="3">
    <source>
        <dbReference type="ARBA" id="ARBA00022968"/>
    </source>
</evidence>
<accession>A0ABY4H9R2</accession>
<dbReference type="NCBIfam" id="TIGR00350">
    <property type="entry name" value="lytR_cpsA_psr"/>
    <property type="match status" value="1"/>
</dbReference>
<proteinExistence type="inferred from homology"/>
<sequence>MATRKARRKKKKKWLWISLAVVLLVAGGGAAYLYSVYHNVKTTVDDEIHKKVSGIDHKVTKKKMKAQEPINILLLGVDERENDKGRSDTMIVMTLDPANNRMQMVSIPRDTRTEIVGRGIDDKINHAYAFGGSDMSVNTVENFLDIRLDYYVRMNMDGLSQMVNTVGGITVNNDFAFSQGGYNFPKGQIELGGKEALAWVRMRYNDPQGDAGRNERQRQVIQGVIDKGSNINIVNNIGSVMDVLGENVATNMRFEDMRNLAMNYRDARKNIETYQMTGRGTRINDIYYLQVPESEVQKTHDMIKEYSS</sequence>
<keyword evidence="4" id="KW-0472">Membrane</keyword>
<name>A0ABY4H9R2_9BACI</name>
<keyword evidence="4" id="KW-1133">Transmembrane helix</keyword>
<dbReference type="Pfam" id="PF03816">
    <property type="entry name" value="LytR_cpsA_psr"/>
    <property type="match status" value="1"/>
</dbReference>
<protein>
    <submittedName>
        <fullName evidence="6">LCP family protein</fullName>
    </submittedName>
</protein>
<dbReference type="RefSeq" id="WP_245031736.1">
    <property type="nucleotide sequence ID" value="NZ_CP095075.1"/>
</dbReference>
<dbReference type="Gene3D" id="3.40.630.190">
    <property type="entry name" value="LCP protein"/>
    <property type="match status" value="1"/>
</dbReference>
<evidence type="ECO:0000256" key="2">
    <source>
        <dbReference type="ARBA" id="ARBA00022692"/>
    </source>
</evidence>
<organism evidence="6 7">
    <name type="scientific">Halobacillus amylolyticus</name>
    <dbReference type="NCBI Taxonomy" id="2932259"/>
    <lineage>
        <taxon>Bacteria</taxon>
        <taxon>Bacillati</taxon>
        <taxon>Bacillota</taxon>
        <taxon>Bacilli</taxon>
        <taxon>Bacillales</taxon>
        <taxon>Bacillaceae</taxon>
        <taxon>Halobacillus</taxon>
    </lineage>
</organism>
<evidence type="ECO:0000256" key="4">
    <source>
        <dbReference type="ARBA" id="ARBA00022989"/>
    </source>
</evidence>
<evidence type="ECO:0000313" key="6">
    <source>
        <dbReference type="EMBL" id="UOR11605.1"/>
    </source>
</evidence>
<evidence type="ECO:0000256" key="1">
    <source>
        <dbReference type="ARBA" id="ARBA00006068"/>
    </source>
</evidence>
<dbReference type="InterPro" id="IPR050922">
    <property type="entry name" value="LytR/CpsA/Psr_CW_biosynth"/>
</dbReference>
<reference evidence="6" key="1">
    <citation type="submission" date="2022-04" db="EMBL/GenBank/DDBJ databases">
        <title>Halobacillus sp. isolated from saltern.</title>
        <authorList>
            <person name="Won M."/>
            <person name="Lee C.-M."/>
            <person name="Woen H.-Y."/>
            <person name="Kwon S.-W."/>
        </authorList>
    </citation>
    <scope>NUCLEOTIDE SEQUENCE</scope>
    <source>
        <strain evidence="6">SSHM10-5</strain>
    </source>
</reference>
<keyword evidence="3" id="KW-0735">Signal-anchor</keyword>
<dbReference type="PANTHER" id="PTHR33392">
    <property type="entry name" value="POLYISOPRENYL-TEICHOIC ACID--PEPTIDOGLYCAN TEICHOIC ACID TRANSFERASE TAGU"/>
    <property type="match status" value="1"/>
</dbReference>
<feature type="domain" description="Cell envelope-related transcriptional attenuator" evidence="5">
    <location>
        <begin position="86"/>
        <end position="227"/>
    </location>
</feature>
<comment type="similarity">
    <text evidence="1">Belongs to the LytR/CpsA/Psr (LCP) family.</text>
</comment>
<dbReference type="Proteomes" id="UP000830326">
    <property type="component" value="Chromosome"/>
</dbReference>
<gene>
    <name evidence="6" type="ORF">MUO15_18825</name>
</gene>
<dbReference type="InterPro" id="IPR004474">
    <property type="entry name" value="LytR_CpsA_psr"/>
</dbReference>
<evidence type="ECO:0000259" key="5">
    <source>
        <dbReference type="Pfam" id="PF03816"/>
    </source>
</evidence>
<dbReference type="EMBL" id="CP095075">
    <property type="protein sequence ID" value="UOR11605.1"/>
    <property type="molecule type" value="Genomic_DNA"/>
</dbReference>
<evidence type="ECO:0000313" key="7">
    <source>
        <dbReference type="Proteomes" id="UP000830326"/>
    </source>
</evidence>
<keyword evidence="7" id="KW-1185">Reference proteome</keyword>